<protein>
    <submittedName>
        <fullName evidence="3">Uncharacterized protein</fullName>
    </submittedName>
</protein>
<feature type="compositionally biased region" description="Basic and acidic residues" evidence="1">
    <location>
        <begin position="215"/>
        <end position="234"/>
    </location>
</feature>
<feature type="region of interest" description="Disordered" evidence="1">
    <location>
        <begin position="213"/>
        <end position="242"/>
    </location>
</feature>
<evidence type="ECO:0000313" key="3">
    <source>
        <dbReference type="EMBL" id="QEG01962.1"/>
    </source>
</evidence>
<keyword evidence="2" id="KW-0812">Transmembrane</keyword>
<feature type="transmembrane region" description="Helical" evidence="2">
    <location>
        <begin position="155"/>
        <end position="172"/>
    </location>
</feature>
<feature type="transmembrane region" description="Helical" evidence="2">
    <location>
        <begin position="82"/>
        <end position="103"/>
    </location>
</feature>
<reference evidence="3 4" key="1">
    <citation type="submission" date="2019-02" db="EMBL/GenBank/DDBJ databases">
        <title>Planctomycetal bacteria perform biofilm scaping via a novel small molecule.</title>
        <authorList>
            <person name="Jeske O."/>
            <person name="Boedeker C."/>
            <person name="Wiegand S."/>
            <person name="Breitling P."/>
            <person name="Kallscheuer N."/>
            <person name="Jogler M."/>
            <person name="Rohde M."/>
            <person name="Petersen J."/>
            <person name="Medema M.H."/>
            <person name="Surup F."/>
            <person name="Jogler C."/>
        </authorList>
    </citation>
    <scope>NUCLEOTIDE SEQUENCE [LARGE SCALE GENOMIC DNA]</scope>
    <source>
        <strain evidence="3 4">Mal15</strain>
    </source>
</reference>
<feature type="region of interest" description="Disordered" evidence="1">
    <location>
        <begin position="1"/>
        <end position="37"/>
    </location>
</feature>
<keyword evidence="4" id="KW-1185">Reference proteome</keyword>
<keyword evidence="2" id="KW-0472">Membrane</keyword>
<gene>
    <name evidence="3" type="ORF">Mal15_60450</name>
</gene>
<dbReference type="EMBL" id="CP036264">
    <property type="protein sequence ID" value="QEG01962.1"/>
    <property type="molecule type" value="Genomic_DNA"/>
</dbReference>
<accession>A0A5B9MKV8</accession>
<feature type="transmembrane region" description="Helical" evidence="2">
    <location>
        <begin position="56"/>
        <end position="76"/>
    </location>
</feature>
<dbReference type="AlphaFoldDB" id="A0A5B9MKV8"/>
<feature type="transmembrane region" description="Helical" evidence="2">
    <location>
        <begin position="124"/>
        <end position="149"/>
    </location>
</feature>
<evidence type="ECO:0000256" key="2">
    <source>
        <dbReference type="SAM" id="Phobius"/>
    </source>
</evidence>
<name>A0A5B9MKV8_9BACT</name>
<proteinExistence type="predicted"/>
<feature type="compositionally biased region" description="Polar residues" evidence="1">
    <location>
        <begin position="1"/>
        <end position="22"/>
    </location>
</feature>
<evidence type="ECO:0000313" key="4">
    <source>
        <dbReference type="Proteomes" id="UP000321353"/>
    </source>
</evidence>
<dbReference type="Proteomes" id="UP000321353">
    <property type="component" value="Chromosome"/>
</dbReference>
<dbReference type="KEGG" id="smam:Mal15_60450"/>
<keyword evidence="2" id="KW-1133">Transmembrane helix</keyword>
<dbReference type="RefSeq" id="WP_147870971.1">
    <property type="nucleotide sequence ID" value="NZ_CP036264.1"/>
</dbReference>
<evidence type="ECO:0000256" key="1">
    <source>
        <dbReference type="SAM" id="MobiDB-lite"/>
    </source>
</evidence>
<sequence>MHNVSQAEGQSDRMISSKSTATGGEGSSPPQADLYRNSSPRSAIVTAFEASHQLRLVTRGMIAVLCVVAVFLFLFFPDHSGAVTFPIPMLVIAFAVLRAFARFTHLLIFRPGRSMRPRHSYRSVSLAVSASDFLIKATVAFLMATTIVIGSTYDFPHVGIVAALCLLVATLVNRPWGGLFPDASREEQRDRVRRQTRESLAQAALEAGIVPEVRPCQRDPQHGRDRQCFHDGHRGPIPAATSERNVTDAANATDEVYIEFDEVEEEDAFADAQAPSGFTADFPARLRVVADRVG</sequence>
<organism evidence="3 4">
    <name type="scientific">Stieleria maiorica</name>
    <dbReference type="NCBI Taxonomy" id="2795974"/>
    <lineage>
        <taxon>Bacteria</taxon>
        <taxon>Pseudomonadati</taxon>
        <taxon>Planctomycetota</taxon>
        <taxon>Planctomycetia</taxon>
        <taxon>Pirellulales</taxon>
        <taxon>Pirellulaceae</taxon>
        <taxon>Stieleria</taxon>
    </lineage>
</organism>